<dbReference type="RefSeq" id="WP_157859252.1">
    <property type="nucleotide sequence ID" value="NZ_JBIRWE010000020.1"/>
</dbReference>
<feature type="compositionally biased region" description="Low complexity" evidence="1">
    <location>
        <begin position="46"/>
        <end position="65"/>
    </location>
</feature>
<keyword evidence="4" id="KW-1185">Reference proteome</keyword>
<dbReference type="InterPro" id="IPR002559">
    <property type="entry name" value="Transposase_11"/>
</dbReference>
<name>A0ABW7UXY2_9ACTN</name>
<feature type="domain" description="Transposase IS4-like" evidence="2">
    <location>
        <begin position="57"/>
        <end position="129"/>
    </location>
</feature>
<protein>
    <submittedName>
        <fullName evidence="3">Transposase</fullName>
    </submittedName>
</protein>
<evidence type="ECO:0000313" key="3">
    <source>
        <dbReference type="EMBL" id="MFI1967447.1"/>
    </source>
</evidence>
<sequence length="158" mass="16992">MRRAGHRRRAAVVGCRRPASARPEGLAGRGLPVPADRPRRLPPPGQQASPQPQGRTRAAGASPASRSRRARGRGLITVRTSDGTVRAGHYRLITTLLDPTSAPARELAATYARRWAVETGFREIKTYLRGSPAPCGLRIPKSPTRNCGPTSSSTRRSA</sequence>
<evidence type="ECO:0000313" key="4">
    <source>
        <dbReference type="Proteomes" id="UP001611548"/>
    </source>
</evidence>
<dbReference type="EMBL" id="JBIRWE010000020">
    <property type="protein sequence ID" value="MFI1967447.1"/>
    <property type="molecule type" value="Genomic_DNA"/>
</dbReference>
<comment type="caution">
    <text evidence="3">The sequence shown here is derived from an EMBL/GenBank/DDBJ whole genome shotgun (WGS) entry which is preliminary data.</text>
</comment>
<organism evidence="3 4">
    <name type="scientific">Streptomyces pathocidini</name>
    <dbReference type="NCBI Taxonomy" id="1650571"/>
    <lineage>
        <taxon>Bacteria</taxon>
        <taxon>Bacillati</taxon>
        <taxon>Actinomycetota</taxon>
        <taxon>Actinomycetes</taxon>
        <taxon>Kitasatosporales</taxon>
        <taxon>Streptomycetaceae</taxon>
        <taxon>Streptomyces</taxon>
    </lineage>
</organism>
<feature type="compositionally biased region" description="Basic residues" evidence="1">
    <location>
        <begin position="1"/>
        <end position="10"/>
    </location>
</feature>
<feature type="region of interest" description="Disordered" evidence="1">
    <location>
        <begin position="1"/>
        <end position="75"/>
    </location>
</feature>
<feature type="region of interest" description="Disordered" evidence="1">
    <location>
        <begin position="130"/>
        <end position="158"/>
    </location>
</feature>
<gene>
    <name evidence="3" type="ORF">ACH429_25585</name>
</gene>
<evidence type="ECO:0000256" key="1">
    <source>
        <dbReference type="SAM" id="MobiDB-lite"/>
    </source>
</evidence>
<feature type="compositionally biased region" description="Polar residues" evidence="1">
    <location>
        <begin position="143"/>
        <end position="158"/>
    </location>
</feature>
<dbReference type="Gene3D" id="3.90.350.10">
    <property type="entry name" value="Transposase Inhibitor Protein From Tn5, Chain A, domain 1"/>
    <property type="match status" value="1"/>
</dbReference>
<reference evidence="3 4" key="1">
    <citation type="submission" date="2024-10" db="EMBL/GenBank/DDBJ databases">
        <title>The Natural Products Discovery Center: Release of the First 8490 Sequenced Strains for Exploring Actinobacteria Biosynthetic Diversity.</title>
        <authorList>
            <person name="Kalkreuter E."/>
            <person name="Kautsar S.A."/>
            <person name="Yang D."/>
            <person name="Bader C.D."/>
            <person name="Teijaro C.N."/>
            <person name="Fluegel L."/>
            <person name="Davis C.M."/>
            <person name="Simpson J.R."/>
            <person name="Lauterbach L."/>
            <person name="Steele A.D."/>
            <person name="Gui C."/>
            <person name="Meng S."/>
            <person name="Li G."/>
            <person name="Viehrig K."/>
            <person name="Ye F."/>
            <person name="Su P."/>
            <person name="Kiefer A.F."/>
            <person name="Nichols A."/>
            <person name="Cepeda A.J."/>
            <person name="Yan W."/>
            <person name="Fan B."/>
            <person name="Jiang Y."/>
            <person name="Adhikari A."/>
            <person name="Zheng C.-J."/>
            <person name="Schuster L."/>
            <person name="Cowan T.M."/>
            <person name="Smanski M.J."/>
            <person name="Chevrette M.G."/>
            <person name="De Carvalho L.P.S."/>
            <person name="Shen B."/>
        </authorList>
    </citation>
    <scope>NUCLEOTIDE SEQUENCE [LARGE SCALE GENOMIC DNA]</scope>
    <source>
        <strain evidence="3 4">NPDC020327</strain>
    </source>
</reference>
<dbReference type="Proteomes" id="UP001611548">
    <property type="component" value="Unassembled WGS sequence"/>
</dbReference>
<accession>A0ABW7UXY2</accession>
<proteinExistence type="predicted"/>
<dbReference type="SUPFAM" id="SSF53098">
    <property type="entry name" value="Ribonuclease H-like"/>
    <property type="match status" value="1"/>
</dbReference>
<dbReference type="Pfam" id="PF01609">
    <property type="entry name" value="DDE_Tnp_1"/>
    <property type="match status" value="1"/>
</dbReference>
<dbReference type="InterPro" id="IPR012337">
    <property type="entry name" value="RNaseH-like_sf"/>
</dbReference>
<evidence type="ECO:0000259" key="2">
    <source>
        <dbReference type="Pfam" id="PF01609"/>
    </source>
</evidence>